<evidence type="ECO:0000256" key="2">
    <source>
        <dbReference type="ARBA" id="ARBA00023287"/>
    </source>
</evidence>
<dbReference type="AlphaFoldDB" id="A0A1M5D1J1"/>
<evidence type="ECO:0000313" key="5">
    <source>
        <dbReference type="Proteomes" id="UP000183988"/>
    </source>
</evidence>
<comment type="subcellular location">
    <subcellularLocation>
        <location evidence="1">Cell surface</location>
    </subcellularLocation>
</comment>
<dbReference type="GO" id="GO:0030420">
    <property type="term" value="P:establishment of competence for transformation"/>
    <property type="evidence" value="ECO:0007669"/>
    <property type="project" value="UniProtKB-KW"/>
</dbReference>
<protein>
    <submittedName>
        <fullName evidence="4">Prepilin-type N-terminal cleavage/methylation domain-containing protein</fullName>
    </submittedName>
</protein>
<dbReference type="Proteomes" id="UP000183988">
    <property type="component" value="Unassembled WGS sequence"/>
</dbReference>
<accession>A0A1M5D1J1</accession>
<dbReference type="STRING" id="930117.SAMN05216225_1001478"/>
<dbReference type="NCBIfam" id="TIGR02532">
    <property type="entry name" value="IV_pilin_GFxxxE"/>
    <property type="match status" value="1"/>
</dbReference>
<keyword evidence="3" id="KW-1133">Transmembrane helix</keyword>
<evidence type="ECO:0000256" key="3">
    <source>
        <dbReference type="SAM" id="Phobius"/>
    </source>
</evidence>
<dbReference type="GO" id="GO:0009986">
    <property type="term" value="C:cell surface"/>
    <property type="evidence" value="ECO:0007669"/>
    <property type="project" value="UniProtKB-SubCell"/>
</dbReference>
<name>A0A1M5D1J1_9BACI</name>
<organism evidence="4 5">
    <name type="scientific">Ornithinibacillus halophilus</name>
    <dbReference type="NCBI Taxonomy" id="930117"/>
    <lineage>
        <taxon>Bacteria</taxon>
        <taxon>Bacillati</taxon>
        <taxon>Bacillota</taxon>
        <taxon>Bacilli</taxon>
        <taxon>Bacillales</taxon>
        <taxon>Bacillaceae</taxon>
        <taxon>Ornithinibacillus</taxon>
    </lineage>
</organism>
<keyword evidence="3" id="KW-0812">Transmembrane</keyword>
<keyword evidence="5" id="KW-1185">Reference proteome</keyword>
<keyword evidence="2" id="KW-0178">Competence</keyword>
<reference evidence="4 5" key="1">
    <citation type="submission" date="2016-11" db="EMBL/GenBank/DDBJ databases">
        <authorList>
            <person name="Jaros S."/>
            <person name="Januszkiewicz K."/>
            <person name="Wedrychowicz H."/>
        </authorList>
    </citation>
    <scope>NUCLEOTIDE SEQUENCE [LARGE SCALE GENOMIC DNA]</scope>
    <source>
        <strain evidence="4 5">IBRC-M 10683</strain>
    </source>
</reference>
<dbReference type="InterPro" id="IPR012902">
    <property type="entry name" value="N_methyl_site"/>
</dbReference>
<proteinExistence type="predicted"/>
<gene>
    <name evidence="4" type="ORF">SAMN05216225_1001478</name>
</gene>
<sequence length="112" mass="12951">MLKKYNGFSLIEVLIASSIVFMVAITLVPLISTLNAEREALSIKRLVANELHDQLQLQLWNLETVTQFKREFNNFEVHFSFYEEKGSIKGCAKWINVKQKEENLCIYGLPKS</sequence>
<feature type="transmembrane region" description="Helical" evidence="3">
    <location>
        <begin position="13"/>
        <end position="36"/>
    </location>
</feature>
<evidence type="ECO:0000313" key="4">
    <source>
        <dbReference type="EMBL" id="SHF60750.1"/>
    </source>
</evidence>
<dbReference type="Pfam" id="PF07963">
    <property type="entry name" value="N_methyl"/>
    <property type="match status" value="1"/>
</dbReference>
<evidence type="ECO:0000256" key="1">
    <source>
        <dbReference type="ARBA" id="ARBA00004241"/>
    </source>
</evidence>
<keyword evidence="3" id="KW-0472">Membrane</keyword>
<dbReference type="EMBL" id="FQVW01000001">
    <property type="protein sequence ID" value="SHF60750.1"/>
    <property type="molecule type" value="Genomic_DNA"/>
</dbReference>